<evidence type="ECO:0000313" key="5">
    <source>
        <dbReference type="Proteomes" id="UP000465360"/>
    </source>
</evidence>
<dbReference type="InterPro" id="IPR009081">
    <property type="entry name" value="PP-bd_ACP"/>
</dbReference>
<dbReference type="SMART" id="SM00823">
    <property type="entry name" value="PKS_PP"/>
    <property type="match status" value="1"/>
</dbReference>
<gene>
    <name evidence="4" type="ORF">MBOU_01200</name>
</gene>
<reference evidence="4 5" key="1">
    <citation type="journal article" date="2019" name="Emerg. Microbes Infect.">
        <title>Comprehensive subspecies identification of 175 nontuberculous mycobacteria species based on 7547 genomic profiles.</title>
        <authorList>
            <person name="Matsumoto Y."/>
            <person name="Kinjo T."/>
            <person name="Motooka D."/>
            <person name="Nabeya D."/>
            <person name="Jung N."/>
            <person name="Uechi K."/>
            <person name="Horii T."/>
            <person name="Iida T."/>
            <person name="Fujita J."/>
            <person name="Nakamura S."/>
        </authorList>
    </citation>
    <scope>NUCLEOTIDE SEQUENCE [LARGE SCALE GENOMIC DNA]</scope>
    <source>
        <strain evidence="4 5">JCM 30725</strain>
    </source>
</reference>
<dbReference type="SMART" id="SM01294">
    <property type="entry name" value="PKS_PP_betabranch"/>
    <property type="match status" value="1"/>
</dbReference>
<dbReference type="GO" id="GO:0031177">
    <property type="term" value="F:phosphopantetheine binding"/>
    <property type="evidence" value="ECO:0007669"/>
    <property type="project" value="InterPro"/>
</dbReference>
<evidence type="ECO:0000256" key="1">
    <source>
        <dbReference type="ARBA" id="ARBA00022450"/>
    </source>
</evidence>
<dbReference type="EMBL" id="BLKZ01000001">
    <property type="protein sequence ID" value="GFG88078.1"/>
    <property type="molecule type" value="Genomic_DNA"/>
</dbReference>
<evidence type="ECO:0000313" key="4">
    <source>
        <dbReference type="EMBL" id="GFG88078.1"/>
    </source>
</evidence>
<sequence>MNANRRPILRWLTTTLAAALEVSVTSLDPMVPLAEMGVDSVQAVSLVGQIEMQYDIDVDPTLVFDYPTLAHIAEYISTSLVEQTAAVA</sequence>
<dbReference type="InterPro" id="IPR036736">
    <property type="entry name" value="ACP-like_sf"/>
</dbReference>
<dbReference type="Proteomes" id="UP000465360">
    <property type="component" value="Unassembled WGS sequence"/>
</dbReference>
<evidence type="ECO:0000259" key="3">
    <source>
        <dbReference type="PROSITE" id="PS50075"/>
    </source>
</evidence>
<proteinExistence type="predicted"/>
<feature type="domain" description="Carrier" evidence="3">
    <location>
        <begin position="3"/>
        <end position="80"/>
    </location>
</feature>
<dbReference type="InterPro" id="IPR020806">
    <property type="entry name" value="PKS_PP-bd"/>
</dbReference>
<keyword evidence="1" id="KW-0596">Phosphopantetheine</keyword>
<dbReference type="AlphaFoldDB" id="A0A7I9YHD0"/>
<dbReference type="SUPFAM" id="SSF47336">
    <property type="entry name" value="ACP-like"/>
    <property type="match status" value="1"/>
</dbReference>
<dbReference type="Gene3D" id="1.10.1200.10">
    <property type="entry name" value="ACP-like"/>
    <property type="match status" value="1"/>
</dbReference>
<dbReference type="PROSITE" id="PS50075">
    <property type="entry name" value="CARRIER"/>
    <property type="match status" value="1"/>
</dbReference>
<organism evidence="4 5">
    <name type="scientific">Mycobacterium bourgelatii</name>
    <dbReference type="NCBI Taxonomy" id="1273442"/>
    <lineage>
        <taxon>Bacteria</taxon>
        <taxon>Bacillati</taxon>
        <taxon>Actinomycetota</taxon>
        <taxon>Actinomycetes</taxon>
        <taxon>Mycobacteriales</taxon>
        <taxon>Mycobacteriaceae</taxon>
        <taxon>Mycobacterium</taxon>
    </lineage>
</organism>
<keyword evidence="2" id="KW-0597">Phosphoprotein</keyword>
<comment type="caution">
    <text evidence="4">The sequence shown here is derived from an EMBL/GenBank/DDBJ whole genome shotgun (WGS) entry which is preliminary data.</text>
</comment>
<protein>
    <recommendedName>
        <fullName evidence="3">Carrier domain-containing protein</fullName>
    </recommendedName>
</protein>
<dbReference type="Pfam" id="PF00550">
    <property type="entry name" value="PP-binding"/>
    <property type="match status" value="1"/>
</dbReference>
<keyword evidence="5" id="KW-1185">Reference proteome</keyword>
<accession>A0A7I9YHD0</accession>
<name>A0A7I9YHD0_MYCBU</name>
<dbReference type="RefSeq" id="WP_163706649.1">
    <property type="nucleotide sequence ID" value="NZ_BLKZ01000001.1"/>
</dbReference>
<evidence type="ECO:0000256" key="2">
    <source>
        <dbReference type="ARBA" id="ARBA00022553"/>
    </source>
</evidence>